<protein>
    <submittedName>
        <fullName evidence="3">Putative transglutaminase-like superfamily protein</fullName>
    </submittedName>
</protein>
<evidence type="ECO:0000259" key="2">
    <source>
        <dbReference type="SMART" id="SM00460"/>
    </source>
</evidence>
<dbReference type="InterPro" id="IPR038765">
    <property type="entry name" value="Papain-like_cys_pep_sf"/>
</dbReference>
<evidence type="ECO:0000256" key="1">
    <source>
        <dbReference type="SAM" id="Phobius"/>
    </source>
</evidence>
<evidence type="ECO:0000313" key="4">
    <source>
        <dbReference type="Proteomes" id="UP000197424"/>
    </source>
</evidence>
<evidence type="ECO:0000313" key="3">
    <source>
        <dbReference type="EMBL" id="ASJ25478.1"/>
    </source>
</evidence>
<dbReference type="Proteomes" id="UP000197424">
    <property type="component" value="Chromosome"/>
</dbReference>
<dbReference type="PANTHER" id="PTHR42736">
    <property type="entry name" value="PROTEIN-GLUTAMINE GAMMA-GLUTAMYLTRANSFERASE"/>
    <property type="match status" value="1"/>
</dbReference>
<dbReference type="AlphaFoldDB" id="A0A248LL58"/>
<keyword evidence="1" id="KW-0812">Transmembrane</keyword>
<dbReference type="InterPro" id="IPR002931">
    <property type="entry name" value="Transglutaminase-like"/>
</dbReference>
<accession>A0A248LL58</accession>
<dbReference type="RefSeq" id="WP_161493548.1">
    <property type="nucleotide sequence ID" value="NZ_CP022115.1"/>
</dbReference>
<feature type="transmembrane region" description="Helical" evidence="1">
    <location>
        <begin position="53"/>
        <end position="68"/>
    </location>
</feature>
<feature type="transmembrane region" description="Helical" evidence="1">
    <location>
        <begin position="74"/>
        <end position="91"/>
    </location>
</feature>
<dbReference type="InterPro" id="IPR052901">
    <property type="entry name" value="Bact_TGase-like"/>
</dbReference>
<keyword evidence="1" id="KW-0472">Membrane</keyword>
<dbReference type="InterPro" id="IPR025403">
    <property type="entry name" value="TgpA-like_C"/>
</dbReference>
<name>A0A248LL58_9NEIS</name>
<organism evidence="3 4">
    <name type="scientific">Laribacter hongkongensis</name>
    <dbReference type="NCBI Taxonomy" id="168471"/>
    <lineage>
        <taxon>Bacteria</taxon>
        <taxon>Pseudomonadati</taxon>
        <taxon>Pseudomonadota</taxon>
        <taxon>Betaproteobacteria</taxon>
        <taxon>Neisseriales</taxon>
        <taxon>Aquaspirillaceae</taxon>
        <taxon>Laribacter</taxon>
    </lineage>
</organism>
<dbReference type="SUPFAM" id="SSF54001">
    <property type="entry name" value="Cysteine proteinases"/>
    <property type="match status" value="1"/>
</dbReference>
<reference evidence="4" key="1">
    <citation type="submission" date="2017-06" db="EMBL/GenBank/DDBJ databases">
        <title>Whole genome sequence of Laribacter hongkongensis LHGZ1.</title>
        <authorList>
            <person name="Chen D."/>
            <person name="Wu H."/>
            <person name="Chen J."/>
        </authorList>
    </citation>
    <scope>NUCLEOTIDE SEQUENCE [LARGE SCALE GENOMIC DNA]</scope>
    <source>
        <strain evidence="4">LHGZ1</strain>
    </source>
</reference>
<dbReference type="Gene3D" id="3.10.620.30">
    <property type="match status" value="1"/>
</dbReference>
<dbReference type="Pfam" id="PF13559">
    <property type="entry name" value="DUF4129"/>
    <property type="match status" value="1"/>
</dbReference>
<proteinExistence type="predicted"/>
<keyword evidence="1" id="KW-1133">Transmembrane helix</keyword>
<dbReference type="Pfam" id="PF01841">
    <property type="entry name" value="Transglut_core"/>
    <property type="match status" value="1"/>
</dbReference>
<feature type="transmembrane region" description="Helical" evidence="1">
    <location>
        <begin position="24"/>
        <end position="46"/>
    </location>
</feature>
<sequence>MKPDWRPDGRWALGAYALWVALPAWWLTPWWVAGLLPCVAGLYGLLKERTPRGVLLGFLLLTALWLWWGKPVLAPADGLAFLVLLFAAKLLECQGVRDLRLTVVLGWLLMTVFCLFLRSVWLWPWLAGCVVSGLLMLARSVQSSWRWQAVRPGLAWVVLTLPLAWLSLAWWPAATGWNTGEAVRRTGLGDSLSLGSMSAVVRDPAPAFQVHFDHGPLPVPAERYWRADVLWLFDGWRWLAGRSFLPVRLQTGLAAGPDERAYTVEPQGMAFPDSRRVALDWPRTASGAVTLADGQTLWSTTPDVLPYTVVSSSVRPVTGLPESDRLRALQLPPAGNAQAREWARRLRADSGSDALFLTRLLQFIHTAGFRYTLRPPPLSGDLIDRFWFGTRAGFCEHYAAALAFMARAAGIPARVVVGWQGGEWQPAVQRLVVRQADAHAWTEVWLEGAGWLRLDGTAVIAPDRIEQGLMASLSSAERDDMPGGGWHWQPDWGAPAWRYGWLPAGACLLWLGWRGVMVWRRRAVPDWPRLQQRLERLAARAGWPRQPGEGAHDWAQRLRQNARPRLADQVQAYADLLYCPPAGDAARRSRALWRALGRERWRLWWNGRNA</sequence>
<feature type="domain" description="Transglutaminase-like" evidence="2">
    <location>
        <begin position="387"/>
        <end position="458"/>
    </location>
</feature>
<gene>
    <name evidence="3" type="ORF">LHGZ1_2647</name>
</gene>
<dbReference type="InterPro" id="IPR021878">
    <property type="entry name" value="TgpA_N"/>
</dbReference>
<feature type="transmembrane region" description="Helical" evidence="1">
    <location>
        <begin position="98"/>
        <end position="116"/>
    </location>
</feature>
<dbReference type="PANTHER" id="PTHR42736:SF1">
    <property type="entry name" value="PROTEIN-GLUTAMINE GAMMA-GLUTAMYLTRANSFERASE"/>
    <property type="match status" value="1"/>
</dbReference>
<dbReference type="SMART" id="SM00460">
    <property type="entry name" value="TGc"/>
    <property type="match status" value="1"/>
</dbReference>
<dbReference type="EMBL" id="CP022115">
    <property type="protein sequence ID" value="ASJ25478.1"/>
    <property type="molecule type" value="Genomic_DNA"/>
</dbReference>
<dbReference type="Pfam" id="PF11992">
    <property type="entry name" value="TgpA_N"/>
    <property type="match status" value="1"/>
</dbReference>